<dbReference type="EMBL" id="BAABKK010000015">
    <property type="protein sequence ID" value="GAA5195702.1"/>
    <property type="molecule type" value="Genomic_DNA"/>
</dbReference>
<feature type="region of interest" description="Disordered" evidence="1">
    <location>
        <begin position="271"/>
        <end position="314"/>
    </location>
</feature>
<evidence type="ECO:0000256" key="1">
    <source>
        <dbReference type="SAM" id="MobiDB-lite"/>
    </source>
</evidence>
<feature type="compositionally biased region" description="Low complexity" evidence="1">
    <location>
        <begin position="271"/>
        <end position="288"/>
    </location>
</feature>
<dbReference type="InterPro" id="IPR023346">
    <property type="entry name" value="Lysozyme-like_dom_sf"/>
</dbReference>
<feature type="chain" id="PRO_5047245356" evidence="2">
    <location>
        <begin position="29"/>
        <end position="420"/>
    </location>
</feature>
<gene>
    <name evidence="3" type="ORF">GCM10023346_26380</name>
</gene>
<proteinExistence type="predicted"/>
<accession>A0ABP9SH54</accession>
<dbReference type="SUPFAM" id="SSF53955">
    <property type="entry name" value="Lysozyme-like"/>
    <property type="match status" value="1"/>
</dbReference>
<keyword evidence="2" id="KW-0732">Signal</keyword>
<evidence type="ECO:0000313" key="3">
    <source>
        <dbReference type="EMBL" id="GAA5195702.1"/>
    </source>
</evidence>
<keyword evidence="4" id="KW-1185">Reference proteome</keyword>
<name>A0ABP9SH54_9MICC</name>
<dbReference type="Proteomes" id="UP001500200">
    <property type="component" value="Unassembled WGS sequence"/>
</dbReference>
<evidence type="ECO:0000256" key="2">
    <source>
        <dbReference type="SAM" id="SignalP"/>
    </source>
</evidence>
<comment type="caution">
    <text evidence="3">The sequence shown here is derived from an EMBL/GenBank/DDBJ whole genome shotgun (WGS) entry which is preliminary data.</text>
</comment>
<sequence length="420" mass="43620">MNPLSLRLSAIIVPLLVASLLQAGPASADDDAPPSGYPSWAEVQQAQGNEAAASAEVDRINQLLASLQQKSGELGAAAIKAGTEYAKAHDALQHQQAVTQKLAEASQQAKAKADSLKKATSSLVVKAYESGGFDPGPWSLANAAIAPDNIQNFALLNKVLDRTAKLHDDALSASQASAAATAQEQAARDVLAQLDSDAAAKAQAAESARRAAEDSVAATDGQRKTMVAQLASLTSTSAAVAQKYQDGQVALAAYQAAQEAKREAAQRQAEADALAAANQRAAQQQAVQPPISSGGGASSSNNSGGFVGGGGGGGGNVVNDPAGARQYASSRLGAYGWGQDQMQCLSQLWTQESSWMTDATNPSSGAYGVAQALPPDKYYSAGSDWLSNYRTQIDWGLGYIRDRYGSPCNAWQHEMGFNWY</sequence>
<dbReference type="RefSeq" id="WP_345449821.1">
    <property type="nucleotide sequence ID" value="NZ_BAABKK010000015.1"/>
</dbReference>
<reference evidence="4" key="1">
    <citation type="journal article" date="2019" name="Int. J. Syst. Evol. Microbiol.">
        <title>The Global Catalogue of Microorganisms (GCM) 10K type strain sequencing project: providing services to taxonomists for standard genome sequencing and annotation.</title>
        <authorList>
            <consortium name="The Broad Institute Genomics Platform"/>
            <consortium name="The Broad Institute Genome Sequencing Center for Infectious Disease"/>
            <person name="Wu L."/>
            <person name="Ma J."/>
        </authorList>
    </citation>
    <scope>NUCLEOTIDE SEQUENCE [LARGE SCALE GENOMIC DNA]</scope>
    <source>
        <strain evidence="4">JCM 18514</strain>
    </source>
</reference>
<feature type="signal peptide" evidence="2">
    <location>
        <begin position="1"/>
        <end position="28"/>
    </location>
</feature>
<protein>
    <submittedName>
        <fullName evidence="3">Uncharacterized protein</fullName>
    </submittedName>
</protein>
<feature type="compositionally biased region" description="Gly residues" evidence="1">
    <location>
        <begin position="305"/>
        <end position="314"/>
    </location>
</feature>
<organism evidence="3 4">
    <name type="scientific">Arthrobacter gyeryongensis</name>
    <dbReference type="NCBI Taxonomy" id="1650592"/>
    <lineage>
        <taxon>Bacteria</taxon>
        <taxon>Bacillati</taxon>
        <taxon>Actinomycetota</taxon>
        <taxon>Actinomycetes</taxon>
        <taxon>Micrococcales</taxon>
        <taxon>Micrococcaceae</taxon>
        <taxon>Arthrobacter</taxon>
    </lineage>
</organism>
<evidence type="ECO:0000313" key="4">
    <source>
        <dbReference type="Proteomes" id="UP001500200"/>
    </source>
</evidence>